<protein>
    <submittedName>
        <fullName evidence="3">Phospholipase A(2)</fullName>
    </submittedName>
</protein>
<dbReference type="Gene3D" id="1.20.90.10">
    <property type="entry name" value="Phospholipase A2 domain"/>
    <property type="match status" value="1"/>
</dbReference>
<dbReference type="AlphaFoldDB" id="A0A915NS48"/>
<dbReference type="GO" id="GO:0004623">
    <property type="term" value="F:phospholipase A2 activity"/>
    <property type="evidence" value="ECO:0007669"/>
    <property type="project" value="InterPro"/>
</dbReference>
<evidence type="ECO:0000256" key="1">
    <source>
        <dbReference type="SAM" id="Coils"/>
    </source>
</evidence>
<dbReference type="SUPFAM" id="SSF48619">
    <property type="entry name" value="Phospholipase A2, PLA2"/>
    <property type="match status" value="1"/>
</dbReference>
<dbReference type="InterPro" id="IPR036444">
    <property type="entry name" value="PLipase_A2_dom_sf"/>
</dbReference>
<dbReference type="GO" id="GO:0050482">
    <property type="term" value="P:arachidonate secretion"/>
    <property type="evidence" value="ECO:0007669"/>
    <property type="project" value="InterPro"/>
</dbReference>
<feature type="coiled-coil region" evidence="1">
    <location>
        <begin position="285"/>
        <end position="312"/>
    </location>
</feature>
<accession>A0A915NS48</accession>
<name>A0A915NS48_9BILA</name>
<reference evidence="3" key="1">
    <citation type="submission" date="2022-11" db="UniProtKB">
        <authorList>
            <consortium name="WormBaseParasite"/>
        </authorList>
    </citation>
    <scope>IDENTIFICATION</scope>
</reference>
<dbReference type="GO" id="GO:0006644">
    <property type="term" value="P:phospholipid metabolic process"/>
    <property type="evidence" value="ECO:0007669"/>
    <property type="project" value="InterPro"/>
</dbReference>
<proteinExistence type="predicted"/>
<dbReference type="Proteomes" id="UP000887560">
    <property type="component" value="Unplaced"/>
</dbReference>
<evidence type="ECO:0000313" key="3">
    <source>
        <dbReference type="WBParaSite" id="scf7180000420365.g5198"/>
    </source>
</evidence>
<dbReference type="WBParaSite" id="scf7180000420365.g5198">
    <property type="protein sequence ID" value="scf7180000420365.g5198"/>
    <property type="gene ID" value="scf7180000420365.g5198"/>
</dbReference>
<sequence length="361" mass="41800">MCETCKDLGQCAKYANGVELEWNAYSANFSNVTPLEFIRNVSRIDVNGLKKFGKLLPDVLFWYKQYDPLRDRKVYIGLHGLEGCEEEEPLIKIVDTIPCKFLPAMENTSLLWSIRNARIIKSPRFTRNMHASGCGNRNPQVAGINKCCDKHRECINEKRKICPSIPEEMYYVSIDMTKYRHEIYRKVDNAFLCLDLSNDKCQEALCNCDSCYLDEARIYAAEPIKALANIRSLFEEQIKEAHKLAMKGFSAEDGDLVVRMDVALFAAEHAHAEIVKIDNYFSKLYNETQDTILQYEKTAKKFENEKRKSEAEAYLNLASYKNNINNLALVEYLKERKLTFNRSEKLFKDIRTLKGFLKIII</sequence>
<organism evidence="2 3">
    <name type="scientific">Meloidogyne floridensis</name>
    <dbReference type="NCBI Taxonomy" id="298350"/>
    <lineage>
        <taxon>Eukaryota</taxon>
        <taxon>Metazoa</taxon>
        <taxon>Ecdysozoa</taxon>
        <taxon>Nematoda</taxon>
        <taxon>Chromadorea</taxon>
        <taxon>Rhabditida</taxon>
        <taxon>Tylenchina</taxon>
        <taxon>Tylenchomorpha</taxon>
        <taxon>Tylenchoidea</taxon>
        <taxon>Meloidogynidae</taxon>
        <taxon>Meloidogyninae</taxon>
        <taxon>Meloidogyne</taxon>
    </lineage>
</organism>
<keyword evidence="1" id="KW-0175">Coiled coil</keyword>
<keyword evidence="2" id="KW-1185">Reference proteome</keyword>
<evidence type="ECO:0000313" key="2">
    <source>
        <dbReference type="Proteomes" id="UP000887560"/>
    </source>
</evidence>